<dbReference type="GO" id="GO:0006123">
    <property type="term" value="P:mitochondrial electron transport, cytochrome c to oxygen"/>
    <property type="evidence" value="ECO:0007669"/>
    <property type="project" value="TreeGrafter"/>
</dbReference>
<comment type="caution">
    <text evidence="12">The sequence shown here is derived from an EMBL/GenBank/DDBJ whole genome shotgun (WGS) entry which is preliminary data.</text>
</comment>
<evidence type="ECO:0000256" key="8">
    <source>
        <dbReference type="ARBA" id="ARBA00023128"/>
    </source>
</evidence>
<keyword evidence="4 11" id="KW-0812">Transmembrane</keyword>
<dbReference type="InterPro" id="IPR036418">
    <property type="entry name" value="Cyt_c_oxidase_su6a_sf"/>
</dbReference>
<evidence type="ECO:0000256" key="3">
    <source>
        <dbReference type="ARBA" id="ARBA00005553"/>
    </source>
</evidence>
<dbReference type="GO" id="GO:0005743">
    <property type="term" value="C:mitochondrial inner membrane"/>
    <property type="evidence" value="ECO:0007669"/>
    <property type="project" value="UniProtKB-SubCell"/>
</dbReference>
<proteinExistence type="inferred from homology"/>
<evidence type="ECO:0000313" key="13">
    <source>
        <dbReference type="Proteomes" id="UP000600918"/>
    </source>
</evidence>
<dbReference type="Proteomes" id="UP000600918">
    <property type="component" value="Unassembled WGS sequence"/>
</dbReference>
<gene>
    <name evidence="12" type="ORF">H0235_016348</name>
</gene>
<comment type="subcellular location">
    <subcellularLocation>
        <location evidence="1">Mitochondrion inner membrane</location>
        <topology evidence="1">Single-pass membrane protein</topology>
    </subcellularLocation>
</comment>
<evidence type="ECO:0008006" key="14">
    <source>
        <dbReference type="Google" id="ProtNLM"/>
    </source>
</evidence>
<comment type="pathway">
    <text evidence="2">Energy metabolism; oxidative phosphorylation.</text>
</comment>
<keyword evidence="6" id="KW-0809">Transit peptide</keyword>
<dbReference type="FunFam" id="4.10.95.10:FF:000001">
    <property type="entry name" value="Cytochrome c oxidase subunit 6A, mitochondrial"/>
    <property type="match status" value="1"/>
</dbReference>
<evidence type="ECO:0000256" key="7">
    <source>
        <dbReference type="ARBA" id="ARBA00022989"/>
    </source>
</evidence>
<evidence type="ECO:0000256" key="11">
    <source>
        <dbReference type="SAM" id="Phobius"/>
    </source>
</evidence>
<keyword evidence="13" id="KW-1185">Reference proteome</keyword>
<accession>A0A834K3X3</accession>
<evidence type="ECO:0000256" key="10">
    <source>
        <dbReference type="RuleBase" id="RU004396"/>
    </source>
</evidence>
<evidence type="ECO:0000256" key="6">
    <source>
        <dbReference type="ARBA" id="ARBA00022946"/>
    </source>
</evidence>
<evidence type="ECO:0000256" key="2">
    <source>
        <dbReference type="ARBA" id="ARBA00004673"/>
    </source>
</evidence>
<evidence type="ECO:0000256" key="9">
    <source>
        <dbReference type="ARBA" id="ARBA00023136"/>
    </source>
</evidence>
<dbReference type="GO" id="GO:0030234">
    <property type="term" value="F:enzyme regulator activity"/>
    <property type="evidence" value="ECO:0007669"/>
    <property type="project" value="TreeGrafter"/>
</dbReference>
<reference evidence="12" key="1">
    <citation type="journal article" date="2020" name="G3 (Bethesda)">
        <title>High-Quality Assemblies for Three Invasive Social Wasps from the &lt;i&gt;Vespula&lt;/i&gt; Genus.</title>
        <authorList>
            <person name="Harrop T.W.R."/>
            <person name="Guhlin J."/>
            <person name="McLaughlin G.M."/>
            <person name="Permina E."/>
            <person name="Stockwell P."/>
            <person name="Gilligan J."/>
            <person name="Le Lec M.F."/>
            <person name="Gruber M.A.M."/>
            <person name="Quinn O."/>
            <person name="Lovegrove M."/>
            <person name="Duncan E.J."/>
            <person name="Remnant E.J."/>
            <person name="Van Eeckhoven J."/>
            <person name="Graham B."/>
            <person name="Knapp R.A."/>
            <person name="Langford K.W."/>
            <person name="Kronenberg Z."/>
            <person name="Press M.O."/>
            <person name="Eacker S.M."/>
            <person name="Wilson-Rankin E.E."/>
            <person name="Purcell J."/>
            <person name="Lester P.J."/>
            <person name="Dearden P.K."/>
        </authorList>
    </citation>
    <scope>NUCLEOTIDE SEQUENCE</scope>
    <source>
        <strain evidence="12">Volc-1</strain>
    </source>
</reference>
<dbReference type="Pfam" id="PF02046">
    <property type="entry name" value="COX6A"/>
    <property type="match status" value="1"/>
</dbReference>
<feature type="transmembrane region" description="Helical" evidence="11">
    <location>
        <begin position="78"/>
        <end position="96"/>
    </location>
</feature>
<dbReference type="PANTHER" id="PTHR11504:SF0">
    <property type="entry name" value="CYTOCHROME C OXIDASE SUBUNIT"/>
    <property type="match status" value="1"/>
</dbReference>
<dbReference type="Gene3D" id="4.10.95.10">
    <property type="entry name" value="Cytochrome c oxidase, subunit VIa"/>
    <property type="match status" value="1"/>
</dbReference>
<dbReference type="AlphaFoldDB" id="A0A834K3X3"/>
<dbReference type="SUPFAM" id="SSF81411">
    <property type="entry name" value="Mitochondrial cytochrome c oxidase subunit VIa"/>
    <property type="match status" value="1"/>
</dbReference>
<evidence type="ECO:0000256" key="1">
    <source>
        <dbReference type="ARBA" id="ARBA00004434"/>
    </source>
</evidence>
<evidence type="ECO:0000256" key="5">
    <source>
        <dbReference type="ARBA" id="ARBA00022792"/>
    </source>
</evidence>
<dbReference type="PANTHER" id="PTHR11504">
    <property type="entry name" value="CYTOCHROME C OXIDASE POLYPEPTIDE VIA"/>
    <property type="match status" value="1"/>
</dbReference>
<organism evidence="12 13">
    <name type="scientific">Vespula pensylvanica</name>
    <name type="common">Western yellow jacket</name>
    <name type="synonym">Wasp</name>
    <dbReference type="NCBI Taxonomy" id="30213"/>
    <lineage>
        <taxon>Eukaryota</taxon>
        <taxon>Metazoa</taxon>
        <taxon>Ecdysozoa</taxon>
        <taxon>Arthropoda</taxon>
        <taxon>Hexapoda</taxon>
        <taxon>Insecta</taxon>
        <taxon>Pterygota</taxon>
        <taxon>Neoptera</taxon>
        <taxon>Endopterygota</taxon>
        <taxon>Hymenoptera</taxon>
        <taxon>Apocrita</taxon>
        <taxon>Aculeata</taxon>
        <taxon>Vespoidea</taxon>
        <taxon>Vespidae</taxon>
        <taxon>Vespinae</taxon>
        <taxon>Vespula</taxon>
    </lineage>
</organism>
<sequence>MYPMIKDVLSLRKDMSNIPKNVIDKGALDQWTDYVNRRQKSKVSAMAFSSFNRIFARNFATAAGKSEKGDATRLWRNLYIFVGFPATLLGLLNVYLNSDHHSKPEFIPYEHLRIRTRRFPWGDGQQSLFHNPHVNALPTGYEE</sequence>
<keyword evidence="7 11" id="KW-1133">Transmembrane helix</keyword>
<dbReference type="EMBL" id="JACSDY010000020">
    <property type="protein sequence ID" value="KAF7396811.1"/>
    <property type="molecule type" value="Genomic_DNA"/>
</dbReference>
<keyword evidence="8" id="KW-0496">Mitochondrion</keyword>
<evidence type="ECO:0000256" key="4">
    <source>
        <dbReference type="ARBA" id="ARBA00022692"/>
    </source>
</evidence>
<protein>
    <recommendedName>
        <fullName evidence="14">Cytochrome c oxidase subunit</fullName>
    </recommendedName>
</protein>
<name>A0A834K3X3_VESPE</name>
<keyword evidence="9 11" id="KW-0472">Membrane</keyword>
<keyword evidence="5" id="KW-0999">Mitochondrion inner membrane</keyword>
<evidence type="ECO:0000313" key="12">
    <source>
        <dbReference type="EMBL" id="KAF7396811.1"/>
    </source>
</evidence>
<dbReference type="InterPro" id="IPR001349">
    <property type="entry name" value="Cyt_c_oxidase_su6a"/>
</dbReference>
<comment type="similarity">
    <text evidence="3 10">Belongs to the cytochrome c oxidase subunit 6A family.</text>
</comment>